<proteinExistence type="predicted"/>
<protein>
    <submittedName>
        <fullName evidence="3">Uncharacterized protein</fullName>
    </submittedName>
</protein>
<evidence type="ECO:0000313" key="3">
    <source>
        <dbReference type="EMBL" id="TYK22898.1"/>
    </source>
</evidence>
<evidence type="ECO:0000313" key="2">
    <source>
        <dbReference type="EMBL" id="KAA0042478.1"/>
    </source>
</evidence>
<keyword evidence="1" id="KW-1133">Transmembrane helix</keyword>
<keyword evidence="1" id="KW-0472">Membrane</keyword>
<evidence type="ECO:0000313" key="5">
    <source>
        <dbReference type="Proteomes" id="UP000321947"/>
    </source>
</evidence>
<dbReference type="Proteomes" id="UP000321947">
    <property type="component" value="Unassembled WGS sequence"/>
</dbReference>
<sequence>MSFLTLLYLIQVDIQIKRGTYWLGYLSFLEGVIEVALEFLGFMAGLVEDSLPLLGRILVDVELNKDFSDSSDVLGFELRRRTVRQFSMDCEVTVSFIYGVAYLTGTVSFGIPRLICVSFGIMRLICASFRITRLICKGMARGRPARGKKDT</sequence>
<gene>
    <name evidence="3" type="ORF">E5676_scaffold334G00390</name>
    <name evidence="2" type="ORF">E6C27_scaffold246G00250</name>
</gene>
<dbReference type="Proteomes" id="UP000321393">
    <property type="component" value="Unassembled WGS sequence"/>
</dbReference>
<dbReference type="EMBL" id="SSTD01004767">
    <property type="protein sequence ID" value="TYK22898.1"/>
    <property type="molecule type" value="Genomic_DNA"/>
</dbReference>
<organism evidence="3 5">
    <name type="scientific">Cucumis melo var. makuwa</name>
    <name type="common">Oriental melon</name>
    <dbReference type="NCBI Taxonomy" id="1194695"/>
    <lineage>
        <taxon>Eukaryota</taxon>
        <taxon>Viridiplantae</taxon>
        <taxon>Streptophyta</taxon>
        <taxon>Embryophyta</taxon>
        <taxon>Tracheophyta</taxon>
        <taxon>Spermatophyta</taxon>
        <taxon>Magnoliopsida</taxon>
        <taxon>eudicotyledons</taxon>
        <taxon>Gunneridae</taxon>
        <taxon>Pentapetalae</taxon>
        <taxon>rosids</taxon>
        <taxon>fabids</taxon>
        <taxon>Cucurbitales</taxon>
        <taxon>Cucurbitaceae</taxon>
        <taxon>Benincaseae</taxon>
        <taxon>Cucumis</taxon>
    </lineage>
</organism>
<comment type="caution">
    <text evidence="3">The sequence shown here is derived from an EMBL/GenBank/DDBJ whole genome shotgun (WGS) entry which is preliminary data.</text>
</comment>
<name>A0A5D3DHD8_CUCMM</name>
<dbReference type="EMBL" id="SSTE01015965">
    <property type="protein sequence ID" value="KAA0042478.1"/>
    <property type="molecule type" value="Genomic_DNA"/>
</dbReference>
<accession>A0A5D3DHD8</accession>
<feature type="transmembrane region" description="Helical" evidence="1">
    <location>
        <begin position="24"/>
        <end position="47"/>
    </location>
</feature>
<evidence type="ECO:0000256" key="1">
    <source>
        <dbReference type="SAM" id="Phobius"/>
    </source>
</evidence>
<reference evidence="4 5" key="1">
    <citation type="submission" date="2019-08" db="EMBL/GenBank/DDBJ databases">
        <title>Draft genome sequences of two oriental melons (Cucumis melo L. var makuwa).</title>
        <authorList>
            <person name="Kwon S.-Y."/>
        </authorList>
    </citation>
    <scope>NUCLEOTIDE SEQUENCE [LARGE SCALE GENOMIC DNA]</scope>
    <source>
        <strain evidence="5">cv. Chang Bougi</strain>
        <strain evidence="4">cv. SW 3</strain>
        <tissue evidence="3">Leaf</tissue>
    </source>
</reference>
<keyword evidence="1" id="KW-0812">Transmembrane</keyword>
<dbReference type="AlphaFoldDB" id="A0A5D3DHD8"/>
<evidence type="ECO:0000313" key="4">
    <source>
        <dbReference type="Proteomes" id="UP000321393"/>
    </source>
</evidence>